<dbReference type="HOGENOM" id="CLU_2118716_0_0_10"/>
<evidence type="ECO:0000313" key="2">
    <source>
        <dbReference type="Proteomes" id="UP000006330"/>
    </source>
</evidence>
<accession>K5ZGL3</accession>
<dbReference type="Proteomes" id="UP000006330">
    <property type="component" value="Unassembled WGS sequence"/>
</dbReference>
<dbReference type="PATRIC" id="fig|999418.3.peg.3994"/>
<evidence type="ECO:0000313" key="1">
    <source>
        <dbReference type="EMBL" id="EKN10581.1"/>
    </source>
</evidence>
<organism evidence="1 2">
    <name type="scientific">Parabacteroides goldsteinii CL02T12C30</name>
    <dbReference type="NCBI Taxonomy" id="999418"/>
    <lineage>
        <taxon>Bacteria</taxon>
        <taxon>Pseudomonadati</taxon>
        <taxon>Bacteroidota</taxon>
        <taxon>Bacteroidia</taxon>
        <taxon>Bacteroidales</taxon>
        <taxon>Tannerellaceae</taxon>
        <taxon>Parabacteroides</taxon>
    </lineage>
</organism>
<dbReference type="AlphaFoldDB" id="K5ZGL3"/>
<sequence>METGNSIITQLHIMKQASDVESILLNEVDNEKYVYLYLEGDTWCAYERSAYYLAMEFPVVLDKEIVHDGYEVILMKASFNVDKMQLPLFRTAVLRMVADDRLLFQISRTVEGFVEWKEQQLKGLPA</sequence>
<gene>
    <name evidence="1" type="ORF">HMPREF1076_03919</name>
</gene>
<reference evidence="1 2" key="1">
    <citation type="submission" date="2012-02" db="EMBL/GenBank/DDBJ databases">
        <title>The Genome Sequence of Parabacteroides goldsteinii CL02T12C30.</title>
        <authorList>
            <consortium name="The Broad Institute Genome Sequencing Platform"/>
            <person name="Earl A."/>
            <person name="Ward D."/>
            <person name="Feldgarden M."/>
            <person name="Gevers D."/>
            <person name="Zitomersky N.L."/>
            <person name="Coyne M.J."/>
            <person name="Comstock L.E."/>
            <person name="Young S.K."/>
            <person name="Zeng Q."/>
            <person name="Gargeya S."/>
            <person name="Fitzgerald M."/>
            <person name="Haas B."/>
            <person name="Abouelleil A."/>
            <person name="Alvarado L."/>
            <person name="Arachchi H.M."/>
            <person name="Berlin A."/>
            <person name="Chapman S.B."/>
            <person name="Gearin G."/>
            <person name="Goldberg J."/>
            <person name="Griggs A."/>
            <person name="Gujja S."/>
            <person name="Hansen M."/>
            <person name="Heiman D."/>
            <person name="Howarth C."/>
            <person name="Larimer J."/>
            <person name="Lui A."/>
            <person name="MacDonald P.J.P."/>
            <person name="McCowen C."/>
            <person name="Montmayeur A."/>
            <person name="Murphy C."/>
            <person name="Neiman D."/>
            <person name="Pearson M."/>
            <person name="Priest M."/>
            <person name="Roberts A."/>
            <person name="Saif S."/>
            <person name="Shea T."/>
            <person name="Sisk P."/>
            <person name="Stolte C."/>
            <person name="Sykes S."/>
            <person name="Wortman J."/>
            <person name="Nusbaum C."/>
            <person name="Birren B."/>
        </authorList>
    </citation>
    <scope>NUCLEOTIDE SEQUENCE [LARGE SCALE GENOMIC DNA]</scope>
    <source>
        <strain evidence="1 2">CL02T12C30</strain>
    </source>
</reference>
<proteinExistence type="predicted"/>
<comment type="caution">
    <text evidence="1">The sequence shown here is derived from an EMBL/GenBank/DDBJ whole genome shotgun (WGS) entry which is preliminary data.</text>
</comment>
<name>K5ZGL3_9BACT</name>
<dbReference type="EMBL" id="AGZO01000027">
    <property type="protein sequence ID" value="EKN10581.1"/>
    <property type="molecule type" value="Genomic_DNA"/>
</dbReference>
<protein>
    <submittedName>
        <fullName evidence="1">Uncharacterized protein</fullName>
    </submittedName>
</protein>